<protein>
    <recommendedName>
        <fullName evidence="6">Phosphodiesterase</fullName>
        <ecNumber evidence="6">3.1.4.-</ecNumber>
    </recommendedName>
</protein>
<feature type="binding site" evidence="5">
    <location>
        <position position="293"/>
    </location>
    <ligand>
        <name>Zn(2+)</name>
        <dbReference type="ChEBI" id="CHEBI:29105"/>
        <label>1</label>
    </ligand>
</feature>
<feature type="binding site" evidence="5">
    <location>
        <position position="330"/>
    </location>
    <ligand>
        <name>Zn(2+)</name>
        <dbReference type="ChEBI" id="CHEBI:29105"/>
        <label>2</label>
    </ligand>
</feature>
<dbReference type="PROSITE" id="PS51845">
    <property type="entry name" value="PDEASE_I_2"/>
    <property type="match status" value="1"/>
</dbReference>
<keyword evidence="1 5" id="KW-0479">Metal-binding</keyword>
<evidence type="ECO:0000313" key="9">
    <source>
        <dbReference type="EMBL" id="TMW56703.1"/>
    </source>
</evidence>
<gene>
    <name evidence="9" type="ORF">Poli38472_006713</name>
</gene>
<organism evidence="9 10">
    <name type="scientific">Pythium oligandrum</name>
    <name type="common">Mycoparasitic fungus</name>
    <dbReference type="NCBI Taxonomy" id="41045"/>
    <lineage>
        <taxon>Eukaryota</taxon>
        <taxon>Sar</taxon>
        <taxon>Stramenopiles</taxon>
        <taxon>Oomycota</taxon>
        <taxon>Peronosporomycetes</taxon>
        <taxon>Pythiales</taxon>
        <taxon>Pythiaceae</taxon>
        <taxon>Pythium</taxon>
    </lineage>
</organism>
<dbReference type="OrthoDB" id="546632at2759"/>
<feature type="binding site" evidence="4">
    <location>
        <position position="500"/>
    </location>
    <ligand>
        <name>AMP</name>
        <dbReference type="ChEBI" id="CHEBI:456215"/>
    </ligand>
</feature>
<dbReference type="EMBL" id="SPLM01000145">
    <property type="protein sequence ID" value="TMW56703.1"/>
    <property type="molecule type" value="Genomic_DNA"/>
</dbReference>
<comment type="cofactor">
    <cofactor evidence="6">
        <name>a divalent metal cation</name>
        <dbReference type="ChEBI" id="CHEBI:60240"/>
    </cofactor>
    <text evidence="6">Binds 2 divalent metal cations per subunit. Site 1 may preferentially bind zinc ions, while site 2 has a preference for magnesium and/or manganese ions.</text>
</comment>
<feature type="binding site" evidence="5">
    <location>
        <position position="329"/>
    </location>
    <ligand>
        <name>Zn(2+)</name>
        <dbReference type="ChEBI" id="CHEBI:29105"/>
        <label>1</label>
    </ligand>
</feature>
<comment type="caution">
    <text evidence="9">The sequence shown here is derived from an EMBL/GenBank/DDBJ whole genome shotgun (WGS) entry which is preliminary data.</text>
</comment>
<evidence type="ECO:0000259" key="8">
    <source>
        <dbReference type="PROSITE" id="PS51845"/>
    </source>
</evidence>
<feature type="binding site" evidence="4">
    <location>
        <begin position="289"/>
        <end position="293"/>
    </location>
    <ligand>
        <name>AMP</name>
        <dbReference type="ChEBI" id="CHEBI:456215"/>
    </ligand>
</feature>
<dbReference type="PRINTS" id="PR00387">
    <property type="entry name" value="PDIESTERASE1"/>
</dbReference>
<feature type="compositionally biased region" description="Low complexity" evidence="7">
    <location>
        <begin position="44"/>
        <end position="53"/>
    </location>
</feature>
<keyword evidence="2 6" id="KW-0378">Hydrolase</keyword>
<dbReference type="SUPFAM" id="SSF109604">
    <property type="entry name" value="HD-domain/PDEase-like"/>
    <property type="match status" value="1"/>
</dbReference>
<dbReference type="GO" id="GO:0007165">
    <property type="term" value="P:signal transduction"/>
    <property type="evidence" value="ECO:0007669"/>
    <property type="project" value="InterPro"/>
</dbReference>
<evidence type="ECO:0000256" key="5">
    <source>
        <dbReference type="PIRSR" id="PIRSR623088-3"/>
    </source>
</evidence>
<dbReference type="Pfam" id="PF00233">
    <property type="entry name" value="PDEase_I"/>
    <property type="match status" value="1"/>
</dbReference>
<evidence type="ECO:0000256" key="1">
    <source>
        <dbReference type="ARBA" id="ARBA00022723"/>
    </source>
</evidence>
<reference evidence="9" key="1">
    <citation type="submission" date="2019-03" db="EMBL/GenBank/DDBJ databases">
        <title>Long read genome sequence of the mycoparasitic Pythium oligandrum ATCC 38472 isolated from sugarbeet rhizosphere.</title>
        <authorList>
            <person name="Gaulin E."/>
        </authorList>
    </citation>
    <scope>NUCLEOTIDE SEQUENCE</scope>
    <source>
        <strain evidence="9">ATCC 38472_TT</strain>
    </source>
</reference>
<dbReference type="InterPro" id="IPR023174">
    <property type="entry name" value="PDEase_CS"/>
</dbReference>
<accession>A0A8K1C5C0</accession>
<evidence type="ECO:0000256" key="7">
    <source>
        <dbReference type="SAM" id="MobiDB-lite"/>
    </source>
</evidence>
<feature type="binding site" evidence="4">
    <location>
        <position position="445"/>
    </location>
    <ligand>
        <name>AMP</name>
        <dbReference type="ChEBI" id="CHEBI:456215"/>
    </ligand>
</feature>
<feature type="active site" description="Proton donor" evidence="3">
    <location>
        <position position="289"/>
    </location>
</feature>
<dbReference type="AlphaFoldDB" id="A0A8K1C5C0"/>
<dbReference type="Proteomes" id="UP000794436">
    <property type="component" value="Unassembled WGS sequence"/>
</dbReference>
<feature type="binding site" evidence="5">
    <location>
        <position position="330"/>
    </location>
    <ligand>
        <name>Zn(2+)</name>
        <dbReference type="ChEBI" id="CHEBI:29105"/>
        <label>1</label>
    </ligand>
</feature>
<dbReference type="InterPro" id="IPR023088">
    <property type="entry name" value="PDEase"/>
</dbReference>
<dbReference type="GO" id="GO:0004114">
    <property type="term" value="F:3',5'-cyclic-nucleotide phosphodiesterase activity"/>
    <property type="evidence" value="ECO:0007669"/>
    <property type="project" value="InterPro"/>
</dbReference>
<feature type="region of interest" description="Disordered" evidence="7">
    <location>
        <begin position="18"/>
        <end position="74"/>
    </location>
</feature>
<proteinExistence type="inferred from homology"/>
<dbReference type="InterPro" id="IPR002073">
    <property type="entry name" value="PDEase_catalytic_dom"/>
</dbReference>
<feature type="compositionally biased region" description="Basic and acidic residues" evidence="7">
    <location>
        <begin position="18"/>
        <end position="39"/>
    </location>
</feature>
<dbReference type="InterPro" id="IPR036971">
    <property type="entry name" value="PDEase_catalytic_dom_sf"/>
</dbReference>
<feature type="binding site" evidence="5">
    <location>
        <position position="445"/>
    </location>
    <ligand>
        <name>Zn(2+)</name>
        <dbReference type="ChEBI" id="CHEBI:29105"/>
        <label>1</label>
    </ligand>
</feature>
<dbReference type="EC" id="3.1.4.-" evidence="6"/>
<evidence type="ECO:0000256" key="2">
    <source>
        <dbReference type="ARBA" id="ARBA00022801"/>
    </source>
</evidence>
<dbReference type="PROSITE" id="PS00126">
    <property type="entry name" value="PDEASE_I_1"/>
    <property type="match status" value="1"/>
</dbReference>
<evidence type="ECO:0000256" key="6">
    <source>
        <dbReference type="RuleBase" id="RU363067"/>
    </source>
</evidence>
<comment type="similarity">
    <text evidence="6">Belongs to the cyclic nucleotide phosphodiesterase family.</text>
</comment>
<dbReference type="InterPro" id="IPR003607">
    <property type="entry name" value="HD/PDEase_dom"/>
</dbReference>
<evidence type="ECO:0000256" key="4">
    <source>
        <dbReference type="PIRSR" id="PIRSR623088-2"/>
    </source>
</evidence>
<dbReference type="Gene3D" id="1.10.1300.10">
    <property type="entry name" value="3'5'-cyclic nucleotide phosphodiesterase, catalytic domain"/>
    <property type="match status" value="1"/>
</dbReference>
<keyword evidence="10" id="KW-1185">Reference proteome</keyword>
<dbReference type="CDD" id="cd00077">
    <property type="entry name" value="HDc"/>
    <property type="match status" value="1"/>
</dbReference>
<dbReference type="PANTHER" id="PTHR11347">
    <property type="entry name" value="CYCLIC NUCLEOTIDE PHOSPHODIESTERASE"/>
    <property type="match status" value="1"/>
</dbReference>
<feature type="binding site" evidence="4">
    <location>
        <position position="330"/>
    </location>
    <ligand>
        <name>AMP</name>
        <dbReference type="ChEBI" id="CHEBI:456215"/>
    </ligand>
</feature>
<sequence>MGQMLCVVTDVVHSTVDRRAHDRGEHEVEAMEKADEAQRKMSSRKSSLSHTSSCNDLMRAEPPPTTVLATSAGPKSRLDERLKVLAQYVKNMSKNVGQKQREIKARRKGSHVLMMRNSQVGLSQYLPHAQSAPDVLVGHMNRNNSVTRGLSVTRNSSPMTHPAPLSWDEICAGAILIEENEVFPASPPSRKRSRPRDLLEDSEIRRLCLEMEVPNENVTRVVNMVSRQFGTSELDLIVLHELVGGNSIVFVGMLVFECIDSGEEYLDLQHLPELLQHIQTRYQSNNPFHNACHAADVLHSLFVLLWTTELGRRIAVHNQIGVLLAAIMHDVEHIGLTNDFLLRTNHEIAVKFGTPAPMEEMHIAVAVDMIKAPLFQAMSKLSSEQQEEVLAITRETIRSTALCHQKEMLRDIAGVPSDVWQHEESMILPINLQTLVLRCAMHVSDISQTMKPFSIHEKWVGLLNEEHFRQGDVDRLMQLAVCPPLCFRDQWTRDAFIQSQVGFLEFLVAPAARALNSIPWMDVEPMVDQLQQNINKWRSQQSSAVA</sequence>
<evidence type="ECO:0000256" key="3">
    <source>
        <dbReference type="PIRSR" id="PIRSR623088-1"/>
    </source>
</evidence>
<name>A0A8K1C5C0_PYTOL</name>
<evidence type="ECO:0000313" key="10">
    <source>
        <dbReference type="Proteomes" id="UP000794436"/>
    </source>
</evidence>
<feature type="domain" description="PDEase" evidence="8">
    <location>
        <begin position="213"/>
        <end position="544"/>
    </location>
</feature>
<dbReference type="GO" id="GO:0046872">
    <property type="term" value="F:metal ion binding"/>
    <property type="evidence" value="ECO:0007669"/>
    <property type="project" value="UniProtKB-KW"/>
</dbReference>